<protein>
    <submittedName>
        <fullName evidence="1">Uncharacterized protein</fullName>
    </submittedName>
</protein>
<keyword evidence="2" id="KW-1185">Reference proteome</keyword>
<gene>
    <name evidence="1" type="ORF">KIN20_031633</name>
</gene>
<dbReference type="Proteomes" id="UP001196413">
    <property type="component" value="Unassembled WGS sequence"/>
</dbReference>
<comment type="caution">
    <text evidence="1">The sequence shown here is derived from an EMBL/GenBank/DDBJ whole genome shotgun (WGS) entry which is preliminary data.</text>
</comment>
<dbReference type="EMBL" id="JAHQIW010006713">
    <property type="protein sequence ID" value="KAJ1370005.1"/>
    <property type="molecule type" value="Genomic_DNA"/>
</dbReference>
<dbReference type="AlphaFoldDB" id="A0AAD5R5Q5"/>
<proteinExistence type="predicted"/>
<sequence>MKIFSFHLTQINKQDMLNFVDVKLPLQQRSQTEGSEREFINAETAALSPNVSTPPYDSFKSNSAERCIIRLRSDQIPDKQDIAIS</sequence>
<accession>A0AAD5R5Q5</accession>
<organism evidence="1 2">
    <name type="scientific">Parelaphostrongylus tenuis</name>
    <name type="common">Meningeal worm</name>
    <dbReference type="NCBI Taxonomy" id="148309"/>
    <lineage>
        <taxon>Eukaryota</taxon>
        <taxon>Metazoa</taxon>
        <taxon>Ecdysozoa</taxon>
        <taxon>Nematoda</taxon>
        <taxon>Chromadorea</taxon>
        <taxon>Rhabditida</taxon>
        <taxon>Rhabditina</taxon>
        <taxon>Rhabditomorpha</taxon>
        <taxon>Strongyloidea</taxon>
        <taxon>Metastrongylidae</taxon>
        <taxon>Parelaphostrongylus</taxon>
    </lineage>
</organism>
<evidence type="ECO:0000313" key="1">
    <source>
        <dbReference type="EMBL" id="KAJ1370005.1"/>
    </source>
</evidence>
<evidence type="ECO:0000313" key="2">
    <source>
        <dbReference type="Proteomes" id="UP001196413"/>
    </source>
</evidence>
<reference evidence="1" key="1">
    <citation type="submission" date="2021-06" db="EMBL/GenBank/DDBJ databases">
        <title>Parelaphostrongylus tenuis whole genome reference sequence.</title>
        <authorList>
            <person name="Garwood T.J."/>
            <person name="Larsen P.A."/>
            <person name="Fountain-Jones N.M."/>
            <person name="Garbe J.R."/>
            <person name="Macchietto M.G."/>
            <person name="Kania S.A."/>
            <person name="Gerhold R.W."/>
            <person name="Richards J.E."/>
            <person name="Wolf T.M."/>
        </authorList>
    </citation>
    <scope>NUCLEOTIDE SEQUENCE</scope>
    <source>
        <strain evidence="1">MNPRO001-30</strain>
        <tissue evidence="1">Meninges</tissue>
    </source>
</reference>
<name>A0AAD5R5Q5_PARTN</name>